<sequence>MTMRTRTANPFAPRLPLAAALALALLATSCASEPEAPEPVAAAVERGSAQSEELLIEDAWMPEPANPEVGVVYLAVTNTAATADAVTGVRTSASPDADLCNTETTDSGAGMMRVVDEIPVPAGGTTTFVDGGYHVMVNDIPEPLEVGDTVTVTLTFASGSEADVEVPVQEMTGPAPDHSGHDDHDAHH</sequence>
<dbReference type="Proteomes" id="UP000579647">
    <property type="component" value="Unassembled WGS sequence"/>
</dbReference>
<dbReference type="AlphaFoldDB" id="A0A840W425"/>
<dbReference type="EMBL" id="JACHDO010000001">
    <property type="protein sequence ID" value="MBB5490053.1"/>
    <property type="molecule type" value="Genomic_DNA"/>
</dbReference>
<evidence type="ECO:0000256" key="1">
    <source>
        <dbReference type="SAM" id="SignalP"/>
    </source>
</evidence>
<keyword evidence="3" id="KW-1185">Reference proteome</keyword>
<evidence type="ECO:0000313" key="3">
    <source>
        <dbReference type="Proteomes" id="UP000579647"/>
    </source>
</evidence>
<dbReference type="Pfam" id="PF04314">
    <property type="entry name" value="PCuAC"/>
    <property type="match status" value="1"/>
</dbReference>
<feature type="signal peptide" evidence="1">
    <location>
        <begin position="1"/>
        <end position="31"/>
    </location>
</feature>
<dbReference type="PANTHER" id="PTHR36302:SF1">
    <property type="entry name" value="COPPER CHAPERONE PCU(A)C"/>
    <property type="match status" value="1"/>
</dbReference>
<dbReference type="Gene3D" id="2.60.40.1890">
    <property type="entry name" value="PCu(A)C copper chaperone"/>
    <property type="match status" value="1"/>
</dbReference>
<keyword evidence="1" id="KW-0732">Signal</keyword>
<dbReference type="InterPro" id="IPR058248">
    <property type="entry name" value="Lxx211020-like"/>
</dbReference>
<dbReference type="SUPFAM" id="SSF110087">
    <property type="entry name" value="DR1885-like metal-binding protein"/>
    <property type="match status" value="1"/>
</dbReference>
<organism evidence="2 3">
    <name type="scientific">Nocardiopsis metallicus</name>
    <dbReference type="NCBI Taxonomy" id="179819"/>
    <lineage>
        <taxon>Bacteria</taxon>
        <taxon>Bacillati</taxon>
        <taxon>Actinomycetota</taxon>
        <taxon>Actinomycetes</taxon>
        <taxon>Streptosporangiales</taxon>
        <taxon>Nocardiopsidaceae</taxon>
        <taxon>Nocardiopsis</taxon>
    </lineage>
</organism>
<evidence type="ECO:0008006" key="4">
    <source>
        <dbReference type="Google" id="ProtNLM"/>
    </source>
</evidence>
<evidence type="ECO:0000313" key="2">
    <source>
        <dbReference type="EMBL" id="MBB5490053.1"/>
    </source>
</evidence>
<protein>
    <recommendedName>
        <fullName evidence="4">Copper chaperone PCu(A)C</fullName>
    </recommendedName>
</protein>
<accession>A0A840W425</accession>
<reference evidence="2 3" key="1">
    <citation type="submission" date="2020-08" db="EMBL/GenBank/DDBJ databases">
        <title>Sequencing the genomes of 1000 actinobacteria strains.</title>
        <authorList>
            <person name="Klenk H.-P."/>
        </authorList>
    </citation>
    <scope>NUCLEOTIDE SEQUENCE [LARGE SCALE GENOMIC DNA]</scope>
    <source>
        <strain evidence="2 3">DSM 44598</strain>
    </source>
</reference>
<feature type="chain" id="PRO_5038578845" description="Copper chaperone PCu(A)C" evidence="1">
    <location>
        <begin position="32"/>
        <end position="188"/>
    </location>
</feature>
<comment type="caution">
    <text evidence="2">The sequence shown here is derived from an EMBL/GenBank/DDBJ whole genome shotgun (WGS) entry which is preliminary data.</text>
</comment>
<dbReference type="InterPro" id="IPR036182">
    <property type="entry name" value="PCuAC_sf"/>
</dbReference>
<name>A0A840W425_9ACTN</name>
<gene>
    <name evidence="2" type="ORF">HNR07_001190</name>
</gene>
<dbReference type="InterPro" id="IPR007410">
    <property type="entry name" value="LpqE-like"/>
</dbReference>
<proteinExistence type="predicted"/>
<dbReference type="PROSITE" id="PS51257">
    <property type="entry name" value="PROKAR_LIPOPROTEIN"/>
    <property type="match status" value="1"/>
</dbReference>
<dbReference type="PANTHER" id="PTHR36302">
    <property type="entry name" value="BLR7088 PROTEIN"/>
    <property type="match status" value="1"/>
</dbReference>